<reference evidence="9 10" key="1">
    <citation type="submission" date="2017-04" db="EMBL/GenBank/DDBJ databases">
        <authorList>
            <person name="Afonso C.L."/>
            <person name="Miller P.J."/>
            <person name="Scott M.A."/>
            <person name="Spackman E."/>
            <person name="Goraichik I."/>
            <person name="Dimitrov K.M."/>
            <person name="Suarez D.L."/>
            <person name="Swayne D.E."/>
        </authorList>
    </citation>
    <scope>NUCLEOTIDE SEQUENCE [LARGE SCALE GENOMIC DNA]</scope>
    <source>
        <strain evidence="9 10">DSM 11622</strain>
    </source>
</reference>
<protein>
    <recommendedName>
        <fullName evidence="3">peptide-methionine (R)-S-oxide reductase</fullName>
        <ecNumber evidence="3">1.8.4.12</ecNumber>
    </recommendedName>
</protein>
<evidence type="ECO:0000256" key="3">
    <source>
        <dbReference type="ARBA" id="ARBA00012499"/>
    </source>
</evidence>
<dbReference type="PROSITE" id="PS51790">
    <property type="entry name" value="MSRB"/>
    <property type="match status" value="1"/>
</dbReference>
<dbReference type="GO" id="GO:0030091">
    <property type="term" value="P:protein repair"/>
    <property type="evidence" value="ECO:0007669"/>
    <property type="project" value="InterPro"/>
</dbReference>
<dbReference type="InterPro" id="IPR028427">
    <property type="entry name" value="Met_Sox_Rdtase_MsrB"/>
</dbReference>
<dbReference type="Proteomes" id="UP000192266">
    <property type="component" value="Unassembled WGS sequence"/>
</dbReference>
<dbReference type="NCBIfam" id="TIGR00357">
    <property type="entry name" value="peptide-methionine (R)-S-oxide reductase MsrB"/>
    <property type="match status" value="1"/>
</dbReference>
<evidence type="ECO:0000259" key="8">
    <source>
        <dbReference type="PROSITE" id="PS51790"/>
    </source>
</evidence>
<dbReference type="GO" id="GO:0006979">
    <property type="term" value="P:response to oxidative stress"/>
    <property type="evidence" value="ECO:0007669"/>
    <property type="project" value="InterPro"/>
</dbReference>
<dbReference type="PANTHER" id="PTHR10173:SF52">
    <property type="entry name" value="METHIONINE-R-SULFOXIDE REDUCTASE B1"/>
    <property type="match status" value="1"/>
</dbReference>
<comment type="cofactor">
    <cofactor evidence="1">
        <name>Zn(2+)</name>
        <dbReference type="ChEBI" id="CHEBI:29105"/>
    </cofactor>
</comment>
<evidence type="ECO:0000313" key="9">
    <source>
        <dbReference type="EMBL" id="SMB88750.1"/>
    </source>
</evidence>
<keyword evidence="6" id="KW-0560">Oxidoreductase</keyword>
<dbReference type="GO" id="GO:0046872">
    <property type="term" value="F:metal ion binding"/>
    <property type="evidence" value="ECO:0007669"/>
    <property type="project" value="UniProtKB-KW"/>
</dbReference>
<dbReference type="GO" id="GO:0033743">
    <property type="term" value="F:peptide-methionine (R)-S-oxide reductase activity"/>
    <property type="evidence" value="ECO:0007669"/>
    <property type="project" value="UniProtKB-EC"/>
</dbReference>
<dbReference type="AlphaFoldDB" id="A0A1W1V6E2"/>
<evidence type="ECO:0000256" key="1">
    <source>
        <dbReference type="ARBA" id="ARBA00001947"/>
    </source>
</evidence>
<comment type="catalytic activity">
    <reaction evidence="7">
        <text>L-methionyl-[protein] + [thioredoxin]-disulfide + H2O = L-methionyl-(R)-S-oxide-[protein] + [thioredoxin]-dithiol</text>
        <dbReference type="Rhea" id="RHEA:24164"/>
        <dbReference type="Rhea" id="RHEA-COMP:10698"/>
        <dbReference type="Rhea" id="RHEA-COMP:10700"/>
        <dbReference type="Rhea" id="RHEA-COMP:12313"/>
        <dbReference type="Rhea" id="RHEA-COMP:12314"/>
        <dbReference type="ChEBI" id="CHEBI:15377"/>
        <dbReference type="ChEBI" id="CHEBI:16044"/>
        <dbReference type="ChEBI" id="CHEBI:29950"/>
        <dbReference type="ChEBI" id="CHEBI:45764"/>
        <dbReference type="ChEBI" id="CHEBI:50058"/>
        <dbReference type="EC" id="1.8.4.12"/>
    </reaction>
</comment>
<evidence type="ECO:0000256" key="2">
    <source>
        <dbReference type="ARBA" id="ARBA00007174"/>
    </source>
</evidence>
<keyword evidence="10" id="KW-1185">Reference proteome</keyword>
<dbReference type="SUPFAM" id="SSF51316">
    <property type="entry name" value="Mss4-like"/>
    <property type="match status" value="1"/>
</dbReference>
<dbReference type="FunFam" id="2.170.150.20:FF:000001">
    <property type="entry name" value="Peptide methionine sulfoxide reductase MsrB"/>
    <property type="match status" value="1"/>
</dbReference>
<dbReference type="PANTHER" id="PTHR10173">
    <property type="entry name" value="METHIONINE SULFOXIDE REDUCTASE"/>
    <property type="match status" value="1"/>
</dbReference>
<organism evidence="9 10">
    <name type="scientific">Hymenobacter roseosalivarius DSM 11622</name>
    <dbReference type="NCBI Taxonomy" id="645990"/>
    <lineage>
        <taxon>Bacteria</taxon>
        <taxon>Pseudomonadati</taxon>
        <taxon>Bacteroidota</taxon>
        <taxon>Cytophagia</taxon>
        <taxon>Cytophagales</taxon>
        <taxon>Hymenobacteraceae</taxon>
        <taxon>Hymenobacter</taxon>
    </lineage>
</organism>
<feature type="domain" description="MsrB" evidence="8">
    <location>
        <begin position="72"/>
        <end position="193"/>
    </location>
</feature>
<name>A0A1W1V6E2_9BACT</name>
<dbReference type="EC" id="1.8.4.12" evidence="3"/>
<evidence type="ECO:0000256" key="5">
    <source>
        <dbReference type="ARBA" id="ARBA00022833"/>
    </source>
</evidence>
<dbReference type="Gene3D" id="2.170.150.20">
    <property type="entry name" value="Peptide methionine sulfoxide reductase"/>
    <property type="match status" value="1"/>
</dbReference>
<evidence type="ECO:0000256" key="7">
    <source>
        <dbReference type="ARBA" id="ARBA00048488"/>
    </source>
</evidence>
<gene>
    <name evidence="9" type="ORF">SAMN00120144_3468</name>
</gene>
<proteinExistence type="inferred from homology"/>
<evidence type="ECO:0000313" key="10">
    <source>
        <dbReference type="Proteomes" id="UP000192266"/>
    </source>
</evidence>
<dbReference type="InterPro" id="IPR002579">
    <property type="entry name" value="Met_Sox_Rdtase_MsrB_dom"/>
</dbReference>
<dbReference type="STRING" id="645990.SAMN00120144_3468"/>
<evidence type="ECO:0000256" key="4">
    <source>
        <dbReference type="ARBA" id="ARBA00022723"/>
    </source>
</evidence>
<dbReference type="Pfam" id="PF01641">
    <property type="entry name" value="SelR"/>
    <property type="match status" value="1"/>
</dbReference>
<comment type="similarity">
    <text evidence="2">Belongs to the MsrB Met sulfoxide reductase family.</text>
</comment>
<dbReference type="GO" id="GO:0005737">
    <property type="term" value="C:cytoplasm"/>
    <property type="evidence" value="ECO:0007669"/>
    <property type="project" value="TreeGrafter"/>
</dbReference>
<keyword evidence="5" id="KW-0862">Zinc</keyword>
<evidence type="ECO:0000256" key="6">
    <source>
        <dbReference type="ARBA" id="ARBA00023002"/>
    </source>
</evidence>
<dbReference type="RefSeq" id="WP_234997033.1">
    <property type="nucleotide sequence ID" value="NZ_FWWW01000051.1"/>
</dbReference>
<keyword evidence="4" id="KW-0479">Metal-binding</keyword>
<dbReference type="InterPro" id="IPR011057">
    <property type="entry name" value="Mss4-like_sf"/>
</dbReference>
<accession>A0A1W1V6E2</accession>
<dbReference type="EMBL" id="FWWW01000051">
    <property type="protein sequence ID" value="SMB88750.1"/>
    <property type="molecule type" value="Genomic_DNA"/>
</dbReference>
<sequence length="193" mass="21270">MYTLPYFILMRTYALILALSFLTLGTACSQKKDVLATAKAQAATKPGPAAKAYPTAQPMTNKAAEFAVRKTEDEWRKQLAPEQFTILREKGTERPFANKYADNHETGVYYCAACDNKLFDSATKFESGTGWPSFFAPATATSVKVQQDNSYGMSRDEIVCARCGGHLGHVFDDGPKPTGDRYCMNSAAMTFKK</sequence>